<dbReference type="InterPro" id="IPR019406">
    <property type="entry name" value="APLF_PBZ"/>
</dbReference>
<feature type="compositionally biased region" description="Low complexity" evidence="1">
    <location>
        <begin position="190"/>
        <end position="208"/>
    </location>
</feature>
<dbReference type="InterPro" id="IPR000253">
    <property type="entry name" value="FHA_dom"/>
</dbReference>
<evidence type="ECO:0000313" key="3">
    <source>
        <dbReference type="EMBL" id="CAG9862999.1"/>
    </source>
</evidence>
<reference evidence="3" key="1">
    <citation type="submission" date="2022-01" db="EMBL/GenBank/DDBJ databases">
        <authorList>
            <person name="King R."/>
        </authorList>
    </citation>
    <scope>NUCLEOTIDE SEQUENCE</scope>
</reference>
<sequence length="483" mass="54309">MTILKIYKEDDHNYSNALLSLPYGHHIMGRKLPITTDDSRISRKHALITVHQNGASIEAMHKNPTFIKSSSSGELIKLSKKNEPLPLNNDDSFSLVSKSNWYRVKLIQQKSEETVPFKRRLVENTTVVSPNKRIKIDNVEESCNVASSSTSSSKTDDTVFIRAKDINCFAANELDSSDSECAIKIEPQDNNSSENVTSTNTNQVEVENSLPVEIKLEPPDTTSAETTSTNREEIDNITNTNQQEVENSLPVQIKLEPPDTTSAETTSTNQVEIDNITNTNQLEAENSLPVEVKLEPPDTTSTETTSTNQVEIENNLPVSVKLEPSDSGSTDVTATNQANNNLPVTVKVEPLEANSNNPTSSTSDANVGSSSGTARVPPWKIEHPDWRRDRCWYGSNCFRRNPMHKEDFTHPGDDDYDSDPNDHRLVCVYGQYCYRLNMQHRREFKHYGKPANRPAINLMVRQFFQDKYATSEYESDYDSDVEQ</sequence>
<feature type="compositionally biased region" description="Polar residues" evidence="1">
    <location>
        <begin position="326"/>
        <end position="342"/>
    </location>
</feature>
<name>A0A9N9TR30_PHYSR</name>
<evidence type="ECO:0000259" key="2">
    <source>
        <dbReference type="PROSITE" id="PS50006"/>
    </source>
</evidence>
<dbReference type="SUPFAM" id="SSF49879">
    <property type="entry name" value="SMAD/FHA domain"/>
    <property type="match status" value="1"/>
</dbReference>
<evidence type="ECO:0000313" key="4">
    <source>
        <dbReference type="Proteomes" id="UP001153712"/>
    </source>
</evidence>
<dbReference type="GO" id="GO:0006302">
    <property type="term" value="P:double-strand break repair"/>
    <property type="evidence" value="ECO:0007669"/>
    <property type="project" value="InterPro"/>
</dbReference>
<keyword evidence="4" id="KW-1185">Reference proteome</keyword>
<organism evidence="3 4">
    <name type="scientific">Phyllotreta striolata</name>
    <name type="common">Striped flea beetle</name>
    <name type="synonym">Crioceris striolata</name>
    <dbReference type="NCBI Taxonomy" id="444603"/>
    <lineage>
        <taxon>Eukaryota</taxon>
        <taxon>Metazoa</taxon>
        <taxon>Ecdysozoa</taxon>
        <taxon>Arthropoda</taxon>
        <taxon>Hexapoda</taxon>
        <taxon>Insecta</taxon>
        <taxon>Pterygota</taxon>
        <taxon>Neoptera</taxon>
        <taxon>Endopterygota</taxon>
        <taxon>Coleoptera</taxon>
        <taxon>Polyphaga</taxon>
        <taxon>Cucujiformia</taxon>
        <taxon>Chrysomeloidea</taxon>
        <taxon>Chrysomelidae</taxon>
        <taxon>Galerucinae</taxon>
        <taxon>Alticini</taxon>
        <taxon>Phyllotreta</taxon>
    </lineage>
</organism>
<feature type="region of interest" description="Disordered" evidence="1">
    <location>
        <begin position="323"/>
        <end position="342"/>
    </location>
</feature>
<feature type="compositionally biased region" description="Polar residues" evidence="1">
    <location>
        <begin position="220"/>
        <end position="229"/>
    </location>
</feature>
<dbReference type="PANTHER" id="PTHR21315">
    <property type="entry name" value="APRATAXIN AND PNK-LIKE FACTOR-RELATED"/>
    <property type="match status" value="1"/>
</dbReference>
<dbReference type="Pfam" id="PF00498">
    <property type="entry name" value="FHA"/>
    <property type="match status" value="1"/>
</dbReference>
<dbReference type="Pfam" id="PF10283">
    <property type="entry name" value="zf-CCHH"/>
    <property type="match status" value="2"/>
</dbReference>
<dbReference type="OrthoDB" id="10256774at2759"/>
<feature type="domain" description="FHA" evidence="2">
    <location>
        <begin position="21"/>
        <end position="72"/>
    </location>
</feature>
<dbReference type="AlphaFoldDB" id="A0A9N9TR30"/>
<feature type="region of interest" description="Disordered" evidence="1">
    <location>
        <begin position="186"/>
        <end position="233"/>
    </location>
</feature>
<accession>A0A9N9TR30</accession>
<dbReference type="Proteomes" id="UP001153712">
    <property type="component" value="Chromosome 6"/>
</dbReference>
<dbReference type="PANTHER" id="PTHR21315:SF2">
    <property type="entry name" value="APRATAXIN AND PNK-LIKE FACTOR"/>
    <property type="match status" value="1"/>
</dbReference>
<feature type="region of interest" description="Disordered" evidence="1">
    <location>
        <begin position="352"/>
        <end position="377"/>
    </location>
</feature>
<feature type="region of interest" description="Disordered" evidence="1">
    <location>
        <begin position="279"/>
        <end position="314"/>
    </location>
</feature>
<dbReference type="InterPro" id="IPR008984">
    <property type="entry name" value="SMAD_FHA_dom_sf"/>
</dbReference>
<dbReference type="GO" id="GO:0003906">
    <property type="term" value="F:DNA-(apurinic or apyrimidinic site) endonuclease activity"/>
    <property type="evidence" value="ECO:0007669"/>
    <property type="project" value="InterPro"/>
</dbReference>
<dbReference type="EMBL" id="OU900099">
    <property type="protein sequence ID" value="CAG9862999.1"/>
    <property type="molecule type" value="Genomic_DNA"/>
</dbReference>
<evidence type="ECO:0000256" key="1">
    <source>
        <dbReference type="SAM" id="MobiDB-lite"/>
    </source>
</evidence>
<dbReference type="Gene3D" id="2.60.200.20">
    <property type="match status" value="1"/>
</dbReference>
<proteinExistence type="predicted"/>
<dbReference type="InterPro" id="IPR039253">
    <property type="entry name" value="APLF"/>
</dbReference>
<protein>
    <recommendedName>
        <fullName evidence="2">FHA domain-containing protein</fullName>
    </recommendedName>
</protein>
<dbReference type="PROSITE" id="PS50006">
    <property type="entry name" value="FHA_DOMAIN"/>
    <property type="match status" value="1"/>
</dbReference>
<gene>
    <name evidence="3" type="ORF">PHYEVI_LOCUS9300</name>
</gene>
<dbReference type="GO" id="GO:0035861">
    <property type="term" value="C:site of double-strand break"/>
    <property type="evidence" value="ECO:0007669"/>
    <property type="project" value="TreeGrafter"/>
</dbReference>
<dbReference type="GO" id="GO:0008408">
    <property type="term" value="F:3'-5' exonuclease activity"/>
    <property type="evidence" value="ECO:0007669"/>
    <property type="project" value="InterPro"/>
</dbReference>
<dbReference type="GO" id="GO:0005634">
    <property type="term" value="C:nucleus"/>
    <property type="evidence" value="ECO:0007669"/>
    <property type="project" value="TreeGrafter"/>
</dbReference>
<feature type="compositionally biased region" description="Polar residues" evidence="1">
    <location>
        <begin position="353"/>
        <end position="373"/>
    </location>
</feature>